<proteinExistence type="predicted"/>
<comment type="caution">
    <text evidence="1">The sequence shown here is derived from an EMBL/GenBank/DDBJ whole genome shotgun (WGS) entry which is preliminary data.</text>
</comment>
<reference evidence="1" key="1">
    <citation type="submission" date="2013-08" db="EMBL/GenBank/DDBJ databases">
        <authorList>
            <person name="Mendez C."/>
            <person name="Richter M."/>
            <person name="Ferrer M."/>
            <person name="Sanchez J."/>
        </authorList>
    </citation>
    <scope>NUCLEOTIDE SEQUENCE</scope>
</reference>
<accession>T1C475</accession>
<reference evidence="1" key="2">
    <citation type="journal article" date="2014" name="ISME J.">
        <title>Microbial stratification in low pH oxic and suboxic macroscopic growths along an acid mine drainage.</title>
        <authorList>
            <person name="Mendez-Garcia C."/>
            <person name="Mesa V."/>
            <person name="Sprenger R.R."/>
            <person name="Richter M."/>
            <person name="Diez M.S."/>
            <person name="Solano J."/>
            <person name="Bargiela R."/>
            <person name="Golyshina O.V."/>
            <person name="Manteca A."/>
            <person name="Ramos J.L."/>
            <person name="Gallego J.R."/>
            <person name="Llorente I."/>
            <person name="Martins Dos Santos V.A."/>
            <person name="Jensen O.N."/>
            <person name="Pelaez A.I."/>
            <person name="Sanchez J."/>
            <person name="Ferrer M."/>
        </authorList>
    </citation>
    <scope>NUCLEOTIDE SEQUENCE</scope>
</reference>
<sequence>REVVVYTNAVRATRDEEERNRELSAIGEALTALSEKGKGWREKKLHPAIEQIVGSWKDLVEVRVQRGGKTPRILWSFRDRAVKAAAREDGKCVLCCTDERMSA</sequence>
<evidence type="ECO:0000313" key="1">
    <source>
        <dbReference type="EMBL" id="EQD75638.1"/>
    </source>
</evidence>
<dbReference type="EMBL" id="AUZY01001186">
    <property type="protein sequence ID" value="EQD75638.1"/>
    <property type="molecule type" value="Genomic_DNA"/>
</dbReference>
<organism evidence="1">
    <name type="scientific">mine drainage metagenome</name>
    <dbReference type="NCBI Taxonomy" id="410659"/>
    <lineage>
        <taxon>unclassified sequences</taxon>
        <taxon>metagenomes</taxon>
        <taxon>ecological metagenomes</taxon>
    </lineage>
</organism>
<feature type="non-terminal residue" evidence="1">
    <location>
        <position position="103"/>
    </location>
</feature>
<name>T1C475_9ZZZZ</name>
<protein>
    <submittedName>
        <fullName evidence="1">Transposase</fullName>
    </submittedName>
</protein>
<gene>
    <name evidence="1" type="ORF">B1B_02003</name>
</gene>
<dbReference type="AlphaFoldDB" id="T1C475"/>
<feature type="non-terminal residue" evidence="1">
    <location>
        <position position="1"/>
    </location>
</feature>